<name>A0A1F5ZY73_9BACT</name>
<dbReference type="STRING" id="1798383.A3D78_06070"/>
<dbReference type="Proteomes" id="UP000176253">
    <property type="component" value="Unassembled WGS sequence"/>
</dbReference>
<dbReference type="GO" id="GO:0006457">
    <property type="term" value="P:protein folding"/>
    <property type="evidence" value="ECO:0007669"/>
    <property type="project" value="InterPro"/>
</dbReference>
<dbReference type="InterPro" id="IPR013805">
    <property type="entry name" value="GrpE_CC"/>
</dbReference>
<evidence type="ECO:0000313" key="5">
    <source>
        <dbReference type="Proteomes" id="UP000176253"/>
    </source>
</evidence>
<dbReference type="Gene3D" id="3.90.20.20">
    <property type="match status" value="1"/>
</dbReference>
<comment type="caution">
    <text evidence="4">The sequence shown here is derived from an EMBL/GenBank/DDBJ whole genome shotgun (WGS) entry which is preliminary data.</text>
</comment>
<dbReference type="GO" id="GO:0042803">
    <property type="term" value="F:protein homodimerization activity"/>
    <property type="evidence" value="ECO:0007669"/>
    <property type="project" value="InterPro"/>
</dbReference>
<gene>
    <name evidence="4" type="ORF">A3D78_06070</name>
</gene>
<evidence type="ECO:0000256" key="2">
    <source>
        <dbReference type="ARBA" id="ARBA00023186"/>
    </source>
</evidence>
<sequence>MKVKSDHKNKEAEEWKNKYFRALADYQNLERRIRAEKVQGKNYAFRDMMIKLLPIIDDLVKAQMEINNEGLKLIIAKIDALLKSEHVERIDCLNKKFSADLMECVGLKEGFSEGMVTEQVRPAYLMNGEVIQTAQVIVGKEKKDDVSHPDEHRDQIIN</sequence>
<dbReference type="GO" id="GO:0051087">
    <property type="term" value="F:protein-folding chaperone binding"/>
    <property type="evidence" value="ECO:0007669"/>
    <property type="project" value="InterPro"/>
</dbReference>
<dbReference type="PANTHER" id="PTHR21237">
    <property type="entry name" value="GRPE PROTEIN"/>
    <property type="match status" value="1"/>
</dbReference>
<dbReference type="InterPro" id="IPR000740">
    <property type="entry name" value="GrpE"/>
</dbReference>
<dbReference type="Pfam" id="PF01025">
    <property type="entry name" value="GrpE"/>
    <property type="match status" value="1"/>
</dbReference>
<accession>A0A1F5ZY73</accession>
<dbReference type="PRINTS" id="PR00773">
    <property type="entry name" value="GRPEPROTEIN"/>
</dbReference>
<dbReference type="EMBL" id="MFJM01000035">
    <property type="protein sequence ID" value="OGG17419.1"/>
    <property type="molecule type" value="Genomic_DNA"/>
</dbReference>
<dbReference type="SUPFAM" id="SSF51064">
    <property type="entry name" value="Head domain of nucleotide exchange factor GrpE"/>
    <property type="match status" value="1"/>
</dbReference>
<keyword evidence="2" id="KW-0143">Chaperone</keyword>
<protein>
    <submittedName>
        <fullName evidence="4">Nucleotide exchange factor GrpE</fullName>
    </submittedName>
</protein>
<comment type="similarity">
    <text evidence="1 3">Belongs to the GrpE family.</text>
</comment>
<dbReference type="SUPFAM" id="SSF58014">
    <property type="entry name" value="Coiled-coil domain of nucleotide exchange factor GrpE"/>
    <property type="match status" value="1"/>
</dbReference>
<evidence type="ECO:0000256" key="1">
    <source>
        <dbReference type="ARBA" id="ARBA00009054"/>
    </source>
</evidence>
<organism evidence="4 5">
    <name type="scientific">Candidatus Gottesmanbacteria bacterium RIFCSPHIGHO2_02_FULL_39_14</name>
    <dbReference type="NCBI Taxonomy" id="1798383"/>
    <lineage>
        <taxon>Bacteria</taxon>
        <taxon>Candidatus Gottesmaniibacteriota</taxon>
    </lineage>
</organism>
<proteinExistence type="inferred from homology"/>
<dbReference type="AlphaFoldDB" id="A0A1F5ZY73"/>
<dbReference type="InterPro" id="IPR009012">
    <property type="entry name" value="GrpE_head"/>
</dbReference>
<dbReference type="PANTHER" id="PTHR21237:SF23">
    <property type="entry name" value="GRPE PROTEIN HOMOLOG, MITOCHONDRIAL"/>
    <property type="match status" value="1"/>
</dbReference>
<dbReference type="GO" id="GO:0051082">
    <property type="term" value="F:unfolded protein binding"/>
    <property type="evidence" value="ECO:0007669"/>
    <property type="project" value="TreeGrafter"/>
</dbReference>
<reference evidence="4 5" key="1">
    <citation type="journal article" date="2016" name="Nat. Commun.">
        <title>Thousands of microbial genomes shed light on interconnected biogeochemical processes in an aquifer system.</title>
        <authorList>
            <person name="Anantharaman K."/>
            <person name="Brown C.T."/>
            <person name="Hug L.A."/>
            <person name="Sharon I."/>
            <person name="Castelle C.J."/>
            <person name="Probst A.J."/>
            <person name="Thomas B.C."/>
            <person name="Singh A."/>
            <person name="Wilkins M.J."/>
            <person name="Karaoz U."/>
            <person name="Brodie E.L."/>
            <person name="Williams K.H."/>
            <person name="Hubbard S.S."/>
            <person name="Banfield J.F."/>
        </authorList>
    </citation>
    <scope>NUCLEOTIDE SEQUENCE [LARGE SCALE GENOMIC DNA]</scope>
</reference>
<evidence type="ECO:0000256" key="3">
    <source>
        <dbReference type="RuleBase" id="RU004478"/>
    </source>
</evidence>
<dbReference type="GO" id="GO:0000774">
    <property type="term" value="F:adenyl-nucleotide exchange factor activity"/>
    <property type="evidence" value="ECO:0007669"/>
    <property type="project" value="InterPro"/>
</dbReference>
<evidence type="ECO:0000313" key="4">
    <source>
        <dbReference type="EMBL" id="OGG17419.1"/>
    </source>
</evidence>